<evidence type="ECO:0000313" key="12">
    <source>
        <dbReference type="EMBL" id="BAL89841.1"/>
    </source>
</evidence>
<dbReference type="Gene3D" id="3.40.50.300">
    <property type="entry name" value="P-loop containing nucleotide triphosphate hydrolases"/>
    <property type="match status" value="1"/>
</dbReference>
<evidence type="ECO:0000256" key="7">
    <source>
        <dbReference type="ARBA" id="ARBA00023136"/>
    </source>
</evidence>
<feature type="transmembrane region" description="Helical" evidence="8">
    <location>
        <begin position="175"/>
        <end position="200"/>
    </location>
</feature>
<dbReference type="HOGENOM" id="CLU_506839_0_0_11"/>
<dbReference type="Proteomes" id="UP000007882">
    <property type="component" value="Chromosome"/>
</dbReference>
<protein>
    <submittedName>
        <fullName evidence="12">Putative ABC transporter ATPase and permease protein</fullName>
    </submittedName>
</protein>
<dbReference type="PROSITE" id="PS00211">
    <property type="entry name" value="ABC_TRANSPORTER_1"/>
    <property type="match status" value="1"/>
</dbReference>
<dbReference type="InterPro" id="IPR003439">
    <property type="entry name" value="ABC_transporter-like_ATP-bd"/>
</dbReference>
<keyword evidence="5" id="KW-0067">ATP-binding</keyword>
<dbReference type="InterPro" id="IPR035906">
    <property type="entry name" value="MetI-like_sf"/>
</dbReference>
<evidence type="ECO:0000256" key="5">
    <source>
        <dbReference type="ARBA" id="ARBA00022840"/>
    </source>
</evidence>
<keyword evidence="6 8" id="KW-1133">Transmembrane helix</keyword>
<dbReference type="KEGG" id="ams:AMIS_46210"/>
<dbReference type="InterPro" id="IPR017871">
    <property type="entry name" value="ABC_transporter-like_CS"/>
</dbReference>
<feature type="transmembrane region" description="Helical" evidence="8">
    <location>
        <begin position="65"/>
        <end position="91"/>
    </location>
</feature>
<feature type="domain" description="ABC transmembrane type-1" evidence="11">
    <location>
        <begin position="65"/>
        <end position="245"/>
    </location>
</feature>
<dbReference type="SUPFAM" id="SSF52540">
    <property type="entry name" value="P-loop containing nucleoside triphosphate hydrolases"/>
    <property type="match status" value="1"/>
</dbReference>
<dbReference type="GO" id="GO:0016887">
    <property type="term" value="F:ATP hydrolysis activity"/>
    <property type="evidence" value="ECO:0007669"/>
    <property type="project" value="InterPro"/>
</dbReference>
<evidence type="ECO:0000256" key="4">
    <source>
        <dbReference type="ARBA" id="ARBA00022741"/>
    </source>
</evidence>
<name>I0HA04_ACTM4</name>
<dbReference type="SMART" id="SM00382">
    <property type="entry name" value="AAA"/>
    <property type="match status" value="1"/>
</dbReference>
<dbReference type="InterPro" id="IPR003593">
    <property type="entry name" value="AAA+_ATPase"/>
</dbReference>
<dbReference type="PROSITE" id="PS50893">
    <property type="entry name" value="ABC_TRANSPORTER_2"/>
    <property type="match status" value="1"/>
</dbReference>
<proteinExistence type="inferred from homology"/>
<keyword evidence="4" id="KW-0547">Nucleotide-binding</keyword>
<dbReference type="InterPro" id="IPR000515">
    <property type="entry name" value="MetI-like"/>
</dbReference>
<dbReference type="OrthoDB" id="8773773at2"/>
<feature type="region of interest" description="Disordered" evidence="9">
    <location>
        <begin position="256"/>
        <end position="285"/>
    </location>
</feature>
<dbReference type="AlphaFoldDB" id="I0HA04"/>
<dbReference type="Pfam" id="PF00005">
    <property type="entry name" value="ABC_tran"/>
    <property type="match status" value="1"/>
</dbReference>
<reference evidence="12 13" key="1">
    <citation type="submission" date="2012-02" db="EMBL/GenBank/DDBJ databases">
        <title>Complete genome sequence of Actinoplanes missouriensis 431 (= NBRC 102363).</title>
        <authorList>
            <person name="Ohnishi Y."/>
            <person name="Ishikawa J."/>
            <person name="Sekine M."/>
            <person name="Hosoyama A."/>
            <person name="Harada T."/>
            <person name="Narita H."/>
            <person name="Hata T."/>
            <person name="Konno Y."/>
            <person name="Tutikane K."/>
            <person name="Fujita N."/>
            <person name="Horinouchi S."/>
            <person name="Hayakawa M."/>
        </authorList>
    </citation>
    <scope>NUCLEOTIDE SEQUENCE [LARGE SCALE GENOMIC DNA]</scope>
    <source>
        <strain evidence="13">ATCC 14538 / DSM 43046 / CBS 188.64 / JCM 3121 / NBRC 102363 / NCIMB 12654 / NRRL B-3342 / UNCC 431</strain>
    </source>
</reference>
<sequence>MIEVRVGRGGSRVWLWRVAVPFLVVGLWYLVYRFGGVDRVLLPSPRAVWDAGLQLHDSGVLWPNLWSTLLAALEALALSAVAGVPLGILLGMLPRTWAVLAPYLNAVNSMPRIAFAPVFVVAFGIGQSSKVALGFSIAFFVFLMNARIGVLSTDEEHLRVCVALGASRSQLFRKLYVPVAVPAVFTALRLGLVLALLGVVGSEIIASRVGVGQLITTYSATLSMAPVYALLIVLAACTSILTMLVGATESALLGWQRTDRARPRPGGSRGKPTGRTPPSVTGHDGAAATPVVRLESVSVEFARHRVLSDISLSIPRGQFVAIVGASGSGKSTLLNAVSGLVPVASGRLGVFGEPARAGRADVGHMFARDALLPWRTARRNVELGLEFRGRATPVRREHALRMLDLVRLPAAADRYPSQLSHGMRQRVALARTLASDPELLLMDEPFAALDALTRSSIRDMFLDIWDTRAHRKTVLFVTHDLTEALVLADRVVTLTRDGVRTDVAVPYGRPRDERELMARSDYRDLYERLRNDLKDAD</sequence>
<dbReference type="InterPro" id="IPR027417">
    <property type="entry name" value="P-loop_NTPase"/>
</dbReference>
<dbReference type="EMBL" id="AP012319">
    <property type="protein sequence ID" value="BAL89841.1"/>
    <property type="molecule type" value="Genomic_DNA"/>
</dbReference>
<evidence type="ECO:0000256" key="3">
    <source>
        <dbReference type="ARBA" id="ARBA00022692"/>
    </source>
</evidence>
<feature type="transmembrane region" description="Helical" evidence="8">
    <location>
        <begin position="14"/>
        <end position="32"/>
    </location>
</feature>
<evidence type="ECO:0000256" key="2">
    <source>
        <dbReference type="ARBA" id="ARBA00022448"/>
    </source>
</evidence>
<evidence type="ECO:0000256" key="1">
    <source>
        <dbReference type="ARBA" id="ARBA00004141"/>
    </source>
</evidence>
<keyword evidence="13" id="KW-1185">Reference proteome</keyword>
<comment type="subcellular location">
    <subcellularLocation>
        <location evidence="8">Cell membrane</location>
        <topology evidence="8">Multi-pass membrane protein</topology>
    </subcellularLocation>
    <subcellularLocation>
        <location evidence="1">Membrane</location>
        <topology evidence="1">Multi-pass membrane protein</topology>
    </subcellularLocation>
</comment>
<evidence type="ECO:0000259" key="11">
    <source>
        <dbReference type="PROSITE" id="PS50928"/>
    </source>
</evidence>
<organism evidence="12 13">
    <name type="scientific">Actinoplanes missouriensis (strain ATCC 14538 / DSM 43046 / CBS 188.64 / JCM 3121 / NBRC 102363 / NCIMB 12654 / NRRL B-3342 / UNCC 431)</name>
    <dbReference type="NCBI Taxonomy" id="512565"/>
    <lineage>
        <taxon>Bacteria</taxon>
        <taxon>Bacillati</taxon>
        <taxon>Actinomycetota</taxon>
        <taxon>Actinomycetes</taxon>
        <taxon>Micromonosporales</taxon>
        <taxon>Micromonosporaceae</taxon>
        <taxon>Actinoplanes</taxon>
    </lineage>
</organism>
<dbReference type="GO" id="GO:0005886">
    <property type="term" value="C:plasma membrane"/>
    <property type="evidence" value="ECO:0007669"/>
    <property type="project" value="UniProtKB-SubCell"/>
</dbReference>
<keyword evidence="2 8" id="KW-0813">Transport</keyword>
<gene>
    <name evidence="12" type="ordered locus">AMIS_46210</name>
</gene>
<dbReference type="Pfam" id="PF00528">
    <property type="entry name" value="BPD_transp_1"/>
    <property type="match status" value="1"/>
</dbReference>
<dbReference type="CDD" id="cd03293">
    <property type="entry name" value="ABC_NrtD_SsuB_transporters"/>
    <property type="match status" value="1"/>
</dbReference>
<dbReference type="PATRIC" id="fig|512565.3.peg.4605"/>
<evidence type="ECO:0000256" key="9">
    <source>
        <dbReference type="SAM" id="MobiDB-lite"/>
    </source>
</evidence>
<dbReference type="GO" id="GO:0005524">
    <property type="term" value="F:ATP binding"/>
    <property type="evidence" value="ECO:0007669"/>
    <property type="project" value="UniProtKB-KW"/>
</dbReference>
<evidence type="ECO:0000256" key="8">
    <source>
        <dbReference type="RuleBase" id="RU363032"/>
    </source>
</evidence>
<dbReference type="eggNOG" id="COG1116">
    <property type="taxonomic scope" value="Bacteria"/>
</dbReference>
<dbReference type="InterPro" id="IPR050166">
    <property type="entry name" value="ABC_transporter_ATP-bind"/>
</dbReference>
<dbReference type="Gene3D" id="1.10.3720.10">
    <property type="entry name" value="MetI-like"/>
    <property type="match status" value="1"/>
</dbReference>
<dbReference type="SUPFAM" id="SSF161098">
    <property type="entry name" value="MetI-like"/>
    <property type="match status" value="1"/>
</dbReference>
<dbReference type="STRING" id="512565.AMIS_46210"/>
<keyword evidence="3 8" id="KW-0812">Transmembrane</keyword>
<evidence type="ECO:0000259" key="10">
    <source>
        <dbReference type="PROSITE" id="PS50893"/>
    </source>
</evidence>
<accession>I0HA04</accession>
<dbReference type="PANTHER" id="PTHR42788:SF13">
    <property type="entry name" value="ALIPHATIC SULFONATES IMPORT ATP-BINDING PROTEIN SSUB"/>
    <property type="match status" value="1"/>
</dbReference>
<dbReference type="CDD" id="cd06261">
    <property type="entry name" value="TM_PBP2"/>
    <property type="match status" value="1"/>
</dbReference>
<dbReference type="PROSITE" id="PS50928">
    <property type="entry name" value="ABC_TM1"/>
    <property type="match status" value="1"/>
</dbReference>
<keyword evidence="7 8" id="KW-0472">Membrane</keyword>
<evidence type="ECO:0000256" key="6">
    <source>
        <dbReference type="ARBA" id="ARBA00022989"/>
    </source>
</evidence>
<dbReference type="GO" id="GO:0055085">
    <property type="term" value="P:transmembrane transport"/>
    <property type="evidence" value="ECO:0007669"/>
    <property type="project" value="InterPro"/>
</dbReference>
<feature type="domain" description="ABC transporter" evidence="10">
    <location>
        <begin position="292"/>
        <end position="521"/>
    </location>
</feature>
<evidence type="ECO:0000313" key="13">
    <source>
        <dbReference type="Proteomes" id="UP000007882"/>
    </source>
</evidence>
<comment type="similarity">
    <text evidence="8">Belongs to the binding-protein-dependent transport system permease family.</text>
</comment>
<feature type="transmembrane region" description="Helical" evidence="8">
    <location>
        <begin position="103"/>
        <end position="125"/>
    </location>
</feature>
<dbReference type="PANTHER" id="PTHR42788">
    <property type="entry name" value="TAURINE IMPORT ATP-BINDING PROTEIN-RELATED"/>
    <property type="match status" value="1"/>
</dbReference>